<evidence type="ECO:0000256" key="3">
    <source>
        <dbReference type="SAM" id="MobiDB-lite"/>
    </source>
</evidence>
<keyword evidence="2" id="KW-0808">Transferase</keyword>
<dbReference type="AlphaFoldDB" id="A0A835XZ56"/>
<dbReference type="OrthoDB" id="541217at2759"/>
<dbReference type="Proteomes" id="UP000612055">
    <property type="component" value="Unassembled WGS sequence"/>
</dbReference>
<feature type="compositionally biased region" description="Basic and acidic residues" evidence="3">
    <location>
        <begin position="473"/>
        <end position="509"/>
    </location>
</feature>
<organism evidence="4 5">
    <name type="scientific">Edaphochlamys debaryana</name>
    <dbReference type="NCBI Taxonomy" id="47281"/>
    <lineage>
        <taxon>Eukaryota</taxon>
        <taxon>Viridiplantae</taxon>
        <taxon>Chlorophyta</taxon>
        <taxon>core chlorophytes</taxon>
        <taxon>Chlorophyceae</taxon>
        <taxon>CS clade</taxon>
        <taxon>Chlamydomonadales</taxon>
        <taxon>Chlamydomonadales incertae sedis</taxon>
        <taxon>Edaphochlamys</taxon>
    </lineage>
</organism>
<accession>A0A835XZ56</accession>
<dbReference type="InterPro" id="IPR029063">
    <property type="entry name" value="SAM-dependent_MTases_sf"/>
</dbReference>
<sequence length="809" mass="85750">MDDTPHEAAGFTGRYTAGLRYVESSCIPHPLIASDPLAGVLAGERGLELARQELANLQDDQGACKHLRVPARSRLIDDLLAAELGALRAEAHRAAVAAGAAAAAAGEEEADACGIPSPSGGAGDAGSASSFNSLFPPGTAVCQVVSLGAGMCTRPWRLSCLANVAVIELDLPHIAALKQQLLAEAGAGLEHASASGSGGGAPPATYPLRAASYALIGADLSDLDLSGSGSQAAAADPGVAVVPTDSAVAAAGSEGSVAAAAAEVPKALPLPQALAAAGFVPSRPTVWVAEAVLYYMPLKAASALLRLLASLSAPGSRLLATVADHELLEASRSGVPKGHVFADLWHFDTDELLYGSDAFGLGSGPGSGPTWEVDWETTGTSHTPAPNVEGRPHGRPLPPSTRQLAQERLHAQTYVALYGGSELLLAAKLRGASEERIERSEEAGSARPSGTGPGRWLLHSGGGKGLRAAAAEGGDRGTDRDKGKSKGKGEGGKARRGQDEDEVRGERLPPETLTLAVPRRCVVVLGTGRSGSTGLVDAVNQLPGYFVEGEQEGAFYYLYLAWRLLGMAYTHSEDYIKYVHKMDTRGGAEGQRLASHLPLEEVRALYFDTSERKKVPWFNDLHPARMTEAVRAFFAATYGYHGPDVVSGFKEVRFVRGRAFPASATYKDFVGFMAFTRNLCADTKILLNSRRDSTLESNAKLWAMLSRNKVVSSDEETFTADLAATHEWYDEYARRNPHHALRVIMEDMYDVEKNATLARKLVAFLGEDPEAEGRHVSFARLPRWDGSHDTKKRAAATARGETSREYFQI</sequence>
<reference evidence="4" key="1">
    <citation type="journal article" date="2020" name="bioRxiv">
        <title>Comparative genomics of Chlamydomonas.</title>
        <authorList>
            <person name="Craig R.J."/>
            <person name="Hasan A.R."/>
            <person name="Ness R.W."/>
            <person name="Keightley P.D."/>
        </authorList>
    </citation>
    <scope>NUCLEOTIDE SEQUENCE</scope>
    <source>
        <strain evidence="4">CCAP 11/70</strain>
    </source>
</reference>
<proteinExistence type="predicted"/>
<dbReference type="Gene3D" id="3.40.50.300">
    <property type="entry name" value="P-loop containing nucleotide triphosphate hydrolases"/>
    <property type="match status" value="1"/>
</dbReference>
<name>A0A835XZ56_9CHLO</name>
<dbReference type="PANTHER" id="PTHR43619:SF2">
    <property type="entry name" value="S-ADENOSYL-L-METHIONINE-DEPENDENT METHYLTRANSFERASES SUPERFAMILY PROTEIN"/>
    <property type="match status" value="1"/>
</dbReference>
<evidence type="ECO:0000256" key="1">
    <source>
        <dbReference type="ARBA" id="ARBA00022603"/>
    </source>
</evidence>
<feature type="region of interest" description="Disordered" evidence="3">
    <location>
        <begin position="377"/>
        <end position="400"/>
    </location>
</feature>
<keyword evidence="1" id="KW-0489">Methyltransferase</keyword>
<dbReference type="PANTHER" id="PTHR43619">
    <property type="entry name" value="S-ADENOSYL-L-METHIONINE-DEPENDENT METHYLTRANSFERASE YKTD-RELATED"/>
    <property type="match status" value="1"/>
</dbReference>
<evidence type="ECO:0000256" key="2">
    <source>
        <dbReference type="ARBA" id="ARBA00022679"/>
    </source>
</evidence>
<dbReference type="SUPFAM" id="SSF53335">
    <property type="entry name" value="S-adenosyl-L-methionine-dependent methyltransferases"/>
    <property type="match status" value="1"/>
</dbReference>
<gene>
    <name evidence="4" type="ORF">HYH03_008815</name>
</gene>
<dbReference type="GO" id="GO:0008168">
    <property type="term" value="F:methyltransferase activity"/>
    <property type="evidence" value="ECO:0007669"/>
    <property type="project" value="UniProtKB-KW"/>
</dbReference>
<evidence type="ECO:0000313" key="5">
    <source>
        <dbReference type="Proteomes" id="UP000612055"/>
    </source>
</evidence>
<evidence type="ECO:0000313" key="4">
    <source>
        <dbReference type="EMBL" id="KAG2492901.1"/>
    </source>
</evidence>
<dbReference type="InterPro" id="IPR007213">
    <property type="entry name" value="Ppm1/Ppm2/Tcmp"/>
</dbReference>
<protein>
    <submittedName>
        <fullName evidence="4">Uncharacterized protein</fullName>
    </submittedName>
</protein>
<dbReference type="SUPFAM" id="SSF52540">
    <property type="entry name" value="P-loop containing nucleoside triphosphate hydrolases"/>
    <property type="match status" value="1"/>
</dbReference>
<dbReference type="EMBL" id="JAEHOE010000041">
    <property type="protein sequence ID" value="KAG2492901.1"/>
    <property type="molecule type" value="Genomic_DNA"/>
</dbReference>
<dbReference type="GO" id="GO:0032259">
    <property type="term" value="P:methylation"/>
    <property type="evidence" value="ECO:0007669"/>
    <property type="project" value="UniProtKB-KW"/>
</dbReference>
<keyword evidence="5" id="KW-1185">Reference proteome</keyword>
<comment type="caution">
    <text evidence="4">The sequence shown here is derived from an EMBL/GenBank/DDBJ whole genome shotgun (WGS) entry which is preliminary data.</text>
</comment>
<feature type="region of interest" description="Disordered" evidence="3">
    <location>
        <begin position="436"/>
        <end position="510"/>
    </location>
</feature>
<dbReference type="Pfam" id="PF04072">
    <property type="entry name" value="LCM"/>
    <property type="match status" value="1"/>
</dbReference>
<dbReference type="InterPro" id="IPR027417">
    <property type="entry name" value="P-loop_NTPase"/>
</dbReference>
<dbReference type="Gene3D" id="3.40.50.150">
    <property type="entry name" value="Vaccinia Virus protein VP39"/>
    <property type="match status" value="1"/>
</dbReference>